<dbReference type="PANTHER" id="PTHR46098:SF1">
    <property type="entry name" value="TRNA (CYTOSINE(38)-C(5))-METHYLTRANSFERASE"/>
    <property type="match status" value="1"/>
</dbReference>
<dbReference type="Gene3D" id="3.40.50.150">
    <property type="entry name" value="Vaccinia Virus protein VP39"/>
    <property type="match status" value="1"/>
</dbReference>
<dbReference type="KEGG" id="parb:CJU94_39600"/>
<dbReference type="OrthoDB" id="9813719at2"/>
<comment type="catalytic activity">
    <reaction evidence="6">
        <text>a 2'-deoxycytidine in DNA + S-adenosyl-L-methionine = a 5-methyl-2'-deoxycytidine in DNA + S-adenosyl-L-homocysteine + H(+)</text>
        <dbReference type="Rhea" id="RHEA:13681"/>
        <dbReference type="Rhea" id="RHEA-COMP:11369"/>
        <dbReference type="Rhea" id="RHEA-COMP:11370"/>
        <dbReference type="ChEBI" id="CHEBI:15378"/>
        <dbReference type="ChEBI" id="CHEBI:57856"/>
        <dbReference type="ChEBI" id="CHEBI:59789"/>
        <dbReference type="ChEBI" id="CHEBI:85452"/>
        <dbReference type="ChEBI" id="CHEBI:85454"/>
        <dbReference type="EC" id="2.1.1.37"/>
    </reaction>
</comment>
<evidence type="ECO:0000256" key="6">
    <source>
        <dbReference type="ARBA" id="ARBA00047422"/>
    </source>
</evidence>
<keyword evidence="2 7" id="KW-0489">Methyltransferase</keyword>
<evidence type="ECO:0000256" key="7">
    <source>
        <dbReference type="PROSITE-ProRule" id="PRU01016"/>
    </source>
</evidence>
<dbReference type="Pfam" id="PF00145">
    <property type="entry name" value="DNA_methylase"/>
    <property type="match status" value="2"/>
</dbReference>
<accession>A0A248VZ93</accession>
<keyword evidence="4 7" id="KW-0949">S-adenosyl-L-methionine</keyword>
<reference evidence="8 9" key="1">
    <citation type="submission" date="2017-08" db="EMBL/GenBank/DDBJ databases">
        <title>Identification and genetic characteristics of simultaneous BTEX- and naphthalene-degrading Paraburkholderia sp. BN5 isolated from petroleum-contaminated soil.</title>
        <authorList>
            <person name="Lee Y."/>
            <person name="Jeon C.O."/>
        </authorList>
    </citation>
    <scope>NUCLEOTIDE SEQUENCE [LARGE SCALE GENOMIC DNA]</scope>
    <source>
        <strain evidence="8 9">BN5</strain>
        <plasmid evidence="8 9">pBN4</plasmid>
    </source>
</reference>
<keyword evidence="9" id="KW-1185">Reference proteome</keyword>
<dbReference type="InterPro" id="IPR029063">
    <property type="entry name" value="SAM-dependent_MTases_sf"/>
</dbReference>
<keyword evidence="5" id="KW-0680">Restriction system</keyword>
<proteinExistence type="inferred from homology"/>
<keyword evidence="8" id="KW-0614">Plasmid</keyword>
<dbReference type="RefSeq" id="WP_007183081.1">
    <property type="nucleotide sequence ID" value="NZ_CP022994.1"/>
</dbReference>
<protein>
    <recommendedName>
        <fullName evidence="1">DNA (cytosine-5-)-methyltransferase</fullName>
        <ecNumber evidence="1">2.1.1.37</ecNumber>
    </recommendedName>
</protein>
<dbReference type="SUPFAM" id="SSF53335">
    <property type="entry name" value="S-adenosyl-L-methionine-dependent methyltransferases"/>
    <property type="match status" value="1"/>
</dbReference>
<evidence type="ECO:0000256" key="3">
    <source>
        <dbReference type="ARBA" id="ARBA00022679"/>
    </source>
</evidence>
<evidence type="ECO:0000313" key="9">
    <source>
        <dbReference type="Proteomes" id="UP000215158"/>
    </source>
</evidence>
<gene>
    <name evidence="8" type="ORF">CJU94_39600</name>
</gene>
<feature type="active site" evidence="7">
    <location>
        <position position="72"/>
    </location>
</feature>
<dbReference type="InterPro" id="IPR001525">
    <property type="entry name" value="C5_MeTfrase"/>
</dbReference>
<dbReference type="EC" id="2.1.1.37" evidence="1"/>
<evidence type="ECO:0000256" key="1">
    <source>
        <dbReference type="ARBA" id="ARBA00011975"/>
    </source>
</evidence>
<dbReference type="EMBL" id="CP022994">
    <property type="protein sequence ID" value="ASW04257.1"/>
    <property type="molecule type" value="Genomic_DNA"/>
</dbReference>
<dbReference type="PANTHER" id="PTHR46098">
    <property type="entry name" value="TRNA (CYTOSINE(38)-C(5))-METHYLTRANSFERASE"/>
    <property type="match status" value="1"/>
</dbReference>
<name>A0A248VZ93_9BURK</name>
<dbReference type="GO" id="GO:0009307">
    <property type="term" value="P:DNA restriction-modification system"/>
    <property type="evidence" value="ECO:0007669"/>
    <property type="project" value="UniProtKB-KW"/>
</dbReference>
<organism evidence="8 9">
    <name type="scientific">Paraburkholderia aromaticivorans</name>
    <dbReference type="NCBI Taxonomy" id="2026199"/>
    <lineage>
        <taxon>Bacteria</taxon>
        <taxon>Pseudomonadati</taxon>
        <taxon>Pseudomonadota</taxon>
        <taxon>Betaproteobacteria</taxon>
        <taxon>Burkholderiales</taxon>
        <taxon>Burkholderiaceae</taxon>
        <taxon>Paraburkholderia</taxon>
    </lineage>
</organism>
<evidence type="ECO:0000256" key="2">
    <source>
        <dbReference type="ARBA" id="ARBA00022603"/>
    </source>
</evidence>
<dbReference type="Gene3D" id="3.90.120.10">
    <property type="entry name" value="DNA Methylase, subunit A, domain 2"/>
    <property type="match status" value="1"/>
</dbReference>
<dbReference type="GO" id="GO:0032259">
    <property type="term" value="P:methylation"/>
    <property type="evidence" value="ECO:0007669"/>
    <property type="project" value="UniProtKB-KW"/>
</dbReference>
<keyword evidence="3 7" id="KW-0808">Transferase</keyword>
<dbReference type="REBASE" id="216377">
    <property type="entry name" value="M.PspBNSORF39600P"/>
</dbReference>
<evidence type="ECO:0000256" key="4">
    <source>
        <dbReference type="ARBA" id="ARBA00022691"/>
    </source>
</evidence>
<dbReference type="PRINTS" id="PR00105">
    <property type="entry name" value="C5METTRFRASE"/>
</dbReference>
<geneLocation type="plasmid" evidence="8 9">
    <name>pBN4</name>
</geneLocation>
<dbReference type="PROSITE" id="PS51679">
    <property type="entry name" value="SAM_MT_C5"/>
    <property type="match status" value="1"/>
</dbReference>
<dbReference type="InterPro" id="IPR050750">
    <property type="entry name" value="C5-MTase"/>
</dbReference>
<dbReference type="Proteomes" id="UP000215158">
    <property type="component" value="Plasmid pBN4"/>
</dbReference>
<dbReference type="AlphaFoldDB" id="A0A248VZ93"/>
<dbReference type="GO" id="GO:0003886">
    <property type="term" value="F:DNA (cytosine-5-)-methyltransferase activity"/>
    <property type="evidence" value="ECO:0007669"/>
    <property type="project" value="UniProtKB-EC"/>
</dbReference>
<comment type="similarity">
    <text evidence="7">Belongs to the class I-like SAM-binding methyltransferase superfamily. C5-methyltransferase family.</text>
</comment>
<evidence type="ECO:0000256" key="5">
    <source>
        <dbReference type="ARBA" id="ARBA00022747"/>
    </source>
</evidence>
<evidence type="ECO:0000313" key="8">
    <source>
        <dbReference type="EMBL" id="ASW04257.1"/>
    </source>
</evidence>
<sequence>MRAIDLFSGAGGFTEGAVMAGCSVVWAGNHWPLACEYHARNHPETEHACQDLQQADWRTVPTHDLMLAAPACQGHSPARGKEKAHHDALRSTAWAVVACAEYHRSPFIVVENVPAFERWALYPAWRDAMRLLGYAIASYIIDAADHGVPQHRKRLFLVCTRSAAPIGLELPLRDHRPIRDVIEWDAPGWSRIDKPGRSANTLARIAAGRRAFGDRFVAPYYGNGSGLTGRSIDRPIGTITTVDRWAIIDGDRMRMLHPREAKRACGFRPTFALPLNRRSAMHLLGNAVMPPAAADLLRALRRAA</sequence>